<feature type="region of interest" description="Disordered" evidence="1">
    <location>
        <begin position="39"/>
        <end position="58"/>
    </location>
</feature>
<evidence type="ECO:0000256" key="1">
    <source>
        <dbReference type="SAM" id="MobiDB-lite"/>
    </source>
</evidence>
<proteinExistence type="predicted"/>
<reference evidence="3" key="1">
    <citation type="submission" date="2022-11" db="UniProtKB">
        <authorList>
            <consortium name="WormBaseParasite"/>
        </authorList>
    </citation>
    <scope>IDENTIFICATION</scope>
</reference>
<keyword evidence="2" id="KW-1185">Reference proteome</keyword>
<dbReference type="WBParaSite" id="ACRNAN_scaffold15074.g9889.t1">
    <property type="protein sequence ID" value="ACRNAN_scaffold15074.g9889.t1"/>
    <property type="gene ID" value="ACRNAN_scaffold15074.g9889"/>
</dbReference>
<feature type="region of interest" description="Disordered" evidence="1">
    <location>
        <begin position="1"/>
        <end position="27"/>
    </location>
</feature>
<accession>A0A914CV70</accession>
<name>A0A914CV70_9BILA</name>
<evidence type="ECO:0000313" key="3">
    <source>
        <dbReference type="WBParaSite" id="ACRNAN_scaffold15074.g9889.t1"/>
    </source>
</evidence>
<sequence length="78" mass="8603">MDSQSLIREESTLPQNKFPSPSPMPEADFLLTRARAPGPISYPQIRSEPTMANTPSSKADLFYSIVKGRSSPPRPTNL</sequence>
<dbReference type="AlphaFoldDB" id="A0A914CV70"/>
<protein>
    <submittedName>
        <fullName evidence="3">Uncharacterized protein</fullName>
    </submittedName>
</protein>
<feature type="compositionally biased region" description="Polar residues" evidence="1">
    <location>
        <begin position="1"/>
        <end position="19"/>
    </location>
</feature>
<organism evidence="2 3">
    <name type="scientific">Acrobeloides nanus</name>
    <dbReference type="NCBI Taxonomy" id="290746"/>
    <lineage>
        <taxon>Eukaryota</taxon>
        <taxon>Metazoa</taxon>
        <taxon>Ecdysozoa</taxon>
        <taxon>Nematoda</taxon>
        <taxon>Chromadorea</taxon>
        <taxon>Rhabditida</taxon>
        <taxon>Tylenchina</taxon>
        <taxon>Cephalobomorpha</taxon>
        <taxon>Cephaloboidea</taxon>
        <taxon>Cephalobidae</taxon>
        <taxon>Acrobeloides</taxon>
    </lineage>
</organism>
<evidence type="ECO:0000313" key="2">
    <source>
        <dbReference type="Proteomes" id="UP000887540"/>
    </source>
</evidence>
<dbReference type="Proteomes" id="UP000887540">
    <property type="component" value="Unplaced"/>
</dbReference>